<name>A0A6L2JMV7_TANCI</name>
<dbReference type="InterPro" id="IPR050796">
    <property type="entry name" value="SCF_F-box_component"/>
</dbReference>
<protein>
    <submittedName>
        <fullName evidence="2">Uncharacterized protein</fullName>
    </submittedName>
</protein>
<keyword evidence="1" id="KW-0175">Coiled coil</keyword>
<dbReference type="EMBL" id="BKCJ010001034">
    <property type="protein sequence ID" value="GEU38283.1"/>
    <property type="molecule type" value="Genomic_DNA"/>
</dbReference>
<gene>
    <name evidence="2" type="ORF">Tci_010261</name>
</gene>
<accession>A0A6L2JMV7</accession>
<organism evidence="2">
    <name type="scientific">Tanacetum cinerariifolium</name>
    <name type="common">Dalmatian daisy</name>
    <name type="synonym">Chrysanthemum cinerariifolium</name>
    <dbReference type="NCBI Taxonomy" id="118510"/>
    <lineage>
        <taxon>Eukaryota</taxon>
        <taxon>Viridiplantae</taxon>
        <taxon>Streptophyta</taxon>
        <taxon>Embryophyta</taxon>
        <taxon>Tracheophyta</taxon>
        <taxon>Spermatophyta</taxon>
        <taxon>Magnoliopsida</taxon>
        <taxon>eudicotyledons</taxon>
        <taxon>Gunneridae</taxon>
        <taxon>Pentapetalae</taxon>
        <taxon>asterids</taxon>
        <taxon>campanulids</taxon>
        <taxon>Asterales</taxon>
        <taxon>Asteraceae</taxon>
        <taxon>Asteroideae</taxon>
        <taxon>Anthemideae</taxon>
        <taxon>Anthemidinae</taxon>
        <taxon>Tanacetum</taxon>
    </lineage>
</organism>
<dbReference type="PANTHER" id="PTHR31672:SF13">
    <property type="entry name" value="F-BOX PROTEIN CPR30-LIKE"/>
    <property type="match status" value="1"/>
</dbReference>
<comment type="caution">
    <text evidence="2">The sequence shown here is derived from an EMBL/GenBank/DDBJ whole genome shotgun (WGS) entry which is preliminary data.</text>
</comment>
<feature type="coiled-coil region" evidence="1">
    <location>
        <begin position="393"/>
        <end position="427"/>
    </location>
</feature>
<proteinExistence type="predicted"/>
<sequence length="479" mass="54615">MAFPCLQELAAVQNFNSLTDAMSIYIERKINEDLHFAAVLSHLWEVLYSRVNEHKLLIAELNVFGGPLALQCAEFFKKLSQTEVLKKLEIRKSIAEVHMQVHKKIDFFYSYEVLLIRLWIVGQITKVNLSVGLFVSHIKSFFESDFVSLDPRFQSKKSAMDRSFTLGPTEEDDNVKILQSCNGLLPCGGSGMHVFDYVYNPSTNQYKKLPYLDCSLDNSPYYSSAGLRIAFDLTKSSGYKLVDAGRTFCDIDIQIYSSEPGNWSLCSDRFNDFSFDHFDSAMLVNSVQCLEHYFGKKGTRWLGKIVQYNLISKTFHEIYDFRSNQVDDNHDDDDDDADDDELLQVSLGFGSEEPVLIGSFLNGVKSQVLDELMEITGSTELHKCMRFWFVQEIAEEEGLLKFLRDRCDDLRRKNARHRVLIREMEALGERGVAVGSLESLKQTHARETAKLVALADVIAESLAGIHEKERHVAKLDLND</sequence>
<dbReference type="PANTHER" id="PTHR31672">
    <property type="entry name" value="BNACNNG10540D PROTEIN"/>
    <property type="match status" value="1"/>
</dbReference>
<dbReference type="AlphaFoldDB" id="A0A6L2JMV7"/>
<evidence type="ECO:0000256" key="1">
    <source>
        <dbReference type="SAM" id="Coils"/>
    </source>
</evidence>
<reference evidence="2" key="1">
    <citation type="journal article" date="2019" name="Sci. Rep.">
        <title>Draft genome of Tanacetum cinerariifolium, the natural source of mosquito coil.</title>
        <authorList>
            <person name="Yamashiro T."/>
            <person name="Shiraishi A."/>
            <person name="Satake H."/>
            <person name="Nakayama K."/>
        </authorList>
    </citation>
    <scope>NUCLEOTIDE SEQUENCE</scope>
</reference>
<evidence type="ECO:0000313" key="2">
    <source>
        <dbReference type="EMBL" id="GEU38283.1"/>
    </source>
</evidence>